<dbReference type="GO" id="GO:0051301">
    <property type="term" value="P:cell division"/>
    <property type="evidence" value="ECO:0007669"/>
    <property type="project" value="UniProtKB-UniRule"/>
</dbReference>
<dbReference type="AlphaFoldDB" id="A0A0F7SWU3"/>
<evidence type="ECO:0000256" key="6">
    <source>
        <dbReference type="ARBA" id="ARBA00023054"/>
    </source>
</evidence>
<dbReference type="Pfam" id="PF08286">
    <property type="entry name" value="Spc24"/>
    <property type="match status" value="1"/>
</dbReference>
<accession>A0A0F7SWU3</accession>
<dbReference type="GO" id="GO:0007059">
    <property type="term" value="P:chromosome segregation"/>
    <property type="evidence" value="ECO:0007669"/>
    <property type="project" value="TreeGrafter"/>
</dbReference>
<comment type="function">
    <text evidence="10">Acts as a component of the essential kinetochore-associated NDC80 complex, which is required for chromosome segregation and spindle checkpoint activity.</text>
</comment>
<dbReference type="GO" id="GO:0008017">
    <property type="term" value="F:microtubule binding"/>
    <property type="evidence" value="ECO:0007669"/>
    <property type="project" value="TreeGrafter"/>
</dbReference>
<keyword evidence="6" id="KW-0175">Coiled coil</keyword>
<reference evidence="12" key="1">
    <citation type="submission" date="2014-08" db="EMBL/GenBank/DDBJ databases">
        <authorList>
            <person name="Sharma Rahul"/>
            <person name="Thines Marco"/>
        </authorList>
    </citation>
    <scope>NUCLEOTIDE SEQUENCE</scope>
</reference>
<evidence type="ECO:0000313" key="12">
    <source>
        <dbReference type="EMBL" id="CED84578.1"/>
    </source>
</evidence>
<feature type="compositionally biased region" description="Polar residues" evidence="11">
    <location>
        <begin position="90"/>
        <end position="99"/>
    </location>
</feature>
<keyword evidence="8 10" id="KW-0131">Cell cycle</keyword>
<evidence type="ECO:0000256" key="5">
    <source>
        <dbReference type="ARBA" id="ARBA00022838"/>
    </source>
</evidence>
<dbReference type="InterPro" id="IPR013252">
    <property type="entry name" value="Ndc80_Spc24"/>
</dbReference>
<dbReference type="GO" id="GO:0005634">
    <property type="term" value="C:nucleus"/>
    <property type="evidence" value="ECO:0007669"/>
    <property type="project" value="UniProtKB-SubCell"/>
</dbReference>
<dbReference type="GO" id="GO:0031262">
    <property type="term" value="C:Ndc80 complex"/>
    <property type="evidence" value="ECO:0007669"/>
    <property type="project" value="TreeGrafter"/>
</dbReference>
<keyword evidence="7 10" id="KW-0539">Nucleus</keyword>
<sequence>MASPQVKSHQAWTDVIPVLQSVCQLINTDDDLYSVQETQNAIDNRARERSVEQDQIQAELKALAKKLKQAQSQLTRKPNQPTEQQHRESIQQLGKTQLSLGKATNEKESSIASKARALENLKEEYAALEKEREQWRENRLSGSDADGDSAETDGEALRLNLLQSLGYTLLPSPSNTSSINVPSAPNKILARNDAQSNITPVTLLSAEEAQDPEKLCALAGLLWGLTGSA</sequence>
<evidence type="ECO:0000256" key="8">
    <source>
        <dbReference type="ARBA" id="ARBA00023306"/>
    </source>
</evidence>
<dbReference type="EMBL" id="LN483166">
    <property type="protein sequence ID" value="CED84578.1"/>
    <property type="molecule type" value="Genomic_DNA"/>
</dbReference>
<name>A0A0F7SWU3_PHARH</name>
<organism evidence="12">
    <name type="scientific">Phaffia rhodozyma</name>
    <name type="common">Yeast</name>
    <name type="synonym">Xanthophyllomyces dendrorhous</name>
    <dbReference type="NCBI Taxonomy" id="264483"/>
    <lineage>
        <taxon>Eukaryota</taxon>
        <taxon>Fungi</taxon>
        <taxon>Dikarya</taxon>
        <taxon>Basidiomycota</taxon>
        <taxon>Agaricomycotina</taxon>
        <taxon>Tremellomycetes</taxon>
        <taxon>Cystofilobasidiales</taxon>
        <taxon>Mrakiaceae</taxon>
        <taxon>Phaffia</taxon>
    </lineage>
</organism>
<keyword evidence="4 10" id="KW-0498">Mitosis</keyword>
<proteinExistence type="inferred from homology"/>
<dbReference type="PANTHER" id="PTHR22142">
    <property type="match status" value="1"/>
</dbReference>
<feature type="region of interest" description="Disordered" evidence="11">
    <location>
        <begin position="69"/>
        <end position="111"/>
    </location>
</feature>
<keyword evidence="2 10" id="KW-0158">Chromosome</keyword>
<evidence type="ECO:0000256" key="3">
    <source>
        <dbReference type="ARBA" id="ARBA00022618"/>
    </source>
</evidence>
<comment type="similarity">
    <text evidence="1 10">Belongs to the SPC24 family.</text>
</comment>
<evidence type="ECO:0000256" key="4">
    <source>
        <dbReference type="ARBA" id="ARBA00022776"/>
    </source>
</evidence>
<comment type="subunit">
    <text evidence="10">Component of the NDC80 complex.</text>
</comment>
<evidence type="ECO:0000256" key="7">
    <source>
        <dbReference type="ARBA" id="ARBA00023242"/>
    </source>
</evidence>
<keyword evidence="9 10" id="KW-0137">Centromere</keyword>
<dbReference type="PANTHER" id="PTHR22142:SF2">
    <property type="entry name" value="KINETOCHORE PROTEIN SPC24"/>
    <property type="match status" value="1"/>
</dbReference>
<evidence type="ECO:0000256" key="11">
    <source>
        <dbReference type="SAM" id="MobiDB-lite"/>
    </source>
</evidence>
<evidence type="ECO:0000256" key="2">
    <source>
        <dbReference type="ARBA" id="ARBA00022454"/>
    </source>
</evidence>
<evidence type="ECO:0000256" key="10">
    <source>
        <dbReference type="RuleBase" id="RU368011"/>
    </source>
</evidence>
<keyword evidence="5 10" id="KW-0995">Kinetochore</keyword>
<comment type="subcellular location">
    <subcellularLocation>
        <location evidence="10">Nucleus</location>
    </subcellularLocation>
    <subcellularLocation>
        <location evidence="10">Chromosome</location>
        <location evidence="10">Centromere</location>
        <location evidence="10">Kinetochore</location>
    </subcellularLocation>
</comment>
<evidence type="ECO:0000256" key="1">
    <source>
        <dbReference type="ARBA" id="ARBA00007804"/>
    </source>
</evidence>
<evidence type="ECO:0000256" key="9">
    <source>
        <dbReference type="ARBA" id="ARBA00023328"/>
    </source>
</evidence>
<keyword evidence="3 10" id="KW-0132">Cell division</keyword>
<protein>
    <recommendedName>
        <fullName evidence="10">Kinetochore protein Spc24</fullName>
    </recommendedName>
</protein>